<feature type="transmembrane region" description="Helical" evidence="3">
    <location>
        <begin position="20"/>
        <end position="39"/>
    </location>
</feature>
<feature type="region of interest" description="Disordered" evidence="2">
    <location>
        <begin position="404"/>
        <end position="521"/>
    </location>
</feature>
<organism evidence="4 5">
    <name type="scientific">Paenibacillus lentus</name>
    <dbReference type="NCBI Taxonomy" id="1338368"/>
    <lineage>
        <taxon>Bacteria</taxon>
        <taxon>Bacillati</taxon>
        <taxon>Bacillota</taxon>
        <taxon>Bacilli</taxon>
        <taxon>Bacillales</taxon>
        <taxon>Paenibacillaceae</taxon>
        <taxon>Paenibacillus</taxon>
    </lineage>
</organism>
<protein>
    <submittedName>
        <fullName evidence="4">Phage tail tape measure protein</fullName>
    </submittedName>
</protein>
<evidence type="ECO:0000313" key="5">
    <source>
        <dbReference type="Proteomes" id="UP000273145"/>
    </source>
</evidence>
<keyword evidence="3" id="KW-0812">Transmembrane</keyword>
<keyword evidence="3" id="KW-0472">Membrane</keyword>
<keyword evidence="5" id="KW-1185">Reference proteome</keyword>
<feature type="coiled-coil region" evidence="1">
    <location>
        <begin position="312"/>
        <end position="366"/>
    </location>
</feature>
<dbReference type="EMBL" id="CP034248">
    <property type="protein sequence ID" value="AZK48302.1"/>
    <property type="molecule type" value="Genomic_DNA"/>
</dbReference>
<feature type="compositionally biased region" description="Gly residues" evidence="2">
    <location>
        <begin position="414"/>
        <end position="478"/>
    </location>
</feature>
<gene>
    <name evidence="4" type="ORF">EIM92_20735</name>
</gene>
<evidence type="ECO:0000256" key="2">
    <source>
        <dbReference type="SAM" id="MobiDB-lite"/>
    </source>
</evidence>
<evidence type="ECO:0000313" key="4">
    <source>
        <dbReference type="EMBL" id="AZK48302.1"/>
    </source>
</evidence>
<dbReference type="PANTHER" id="PTHR37612">
    <property type="entry name" value="FIBROIN HEAVY CHAIN FIB-H LIKE PROTEIN"/>
    <property type="match status" value="1"/>
</dbReference>
<accession>A0A3Q8S6F3</accession>
<sequence length="563" mass="60995">MKEIYQQVSSVRRRMQWLRAWDGFRHGLIIGLGAAVLWLTVGRLRPIEGLLWQGAGVILLCVLSGCLWGLFARRVSLMDAARRMDRQVSGGERRDDMATALSFGEADTVAVKWQRAQAAEYGSAYLREIKQRLPFAISRKFWFACAGLLMAIVLLIVLPNPMHEELAKRKERREWVDAQKQETNERVKELETRQLEPIARDALNREIAELRRSLELSKAPEEALESVENTMKSLKEMADKMELKQQEMEKWLDQWKVNPLSQGLAEALKQQNQETLHEKMDEFRQQASSMSKEERQRLAQDLQRTAEGAPVNDEKAQRLAEALKKVAEALEQGSSEELEQALELLRQAIQESAAGLNSDMDQAEAAAALAAALAKQGMELAEQMAASGLAVSDAWSMGGVADQLAAGYFPPGGEPGSGDSGDEGGGQGQGKGSGQGTGQGTGSGSGSGNGIGIGSGGQGTGVGQGNGIGQGAGLGSGGRELVTTPRDLQGSENIERDGGEIHGGGGDVQKGGRSPVFDGVSRPYDEVYSDYAAEAKRSLERSELPQSMQSLVESYFTEIDPGY</sequence>
<reference evidence="4 5" key="1">
    <citation type="submission" date="2018-11" db="EMBL/GenBank/DDBJ databases">
        <title>Genome sequencing of Paenibacillus lentus DSM25539(T).</title>
        <authorList>
            <person name="Kook J.-K."/>
            <person name="Park S.-N."/>
            <person name="Lim Y.K."/>
        </authorList>
    </citation>
    <scope>NUCLEOTIDE SEQUENCE [LARGE SCALE GENOMIC DNA]</scope>
    <source>
        <strain evidence="4 5">DSM 25539</strain>
    </source>
</reference>
<dbReference type="Proteomes" id="UP000273145">
    <property type="component" value="Chromosome"/>
</dbReference>
<dbReference type="RefSeq" id="WP_125084461.1">
    <property type="nucleotide sequence ID" value="NZ_CP034248.1"/>
</dbReference>
<dbReference type="InterPro" id="IPR052258">
    <property type="entry name" value="Diverse_Func_Domain-Protein"/>
</dbReference>
<feature type="compositionally biased region" description="Basic and acidic residues" evidence="2">
    <location>
        <begin position="275"/>
        <end position="284"/>
    </location>
</feature>
<dbReference type="OrthoDB" id="2380672at2"/>
<dbReference type="PANTHER" id="PTHR37612:SF20">
    <property type="entry name" value="PER-HEXAMER REPEAT PROTEIN 5-RELATED"/>
    <property type="match status" value="1"/>
</dbReference>
<proteinExistence type="predicted"/>
<feature type="transmembrane region" description="Helical" evidence="3">
    <location>
        <begin position="51"/>
        <end position="72"/>
    </location>
</feature>
<keyword evidence="1" id="KW-0175">Coiled coil</keyword>
<name>A0A3Q8S6F3_9BACL</name>
<evidence type="ECO:0000256" key="3">
    <source>
        <dbReference type="SAM" id="Phobius"/>
    </source>
</evidence>
<feature type="coiled-coil region" evidence="1">
    <location>
        <begin position="224"/>
        <end position="254"/>
    </location>
</feature>
<dbReference type="KEGG" id="plen:EIM92_20735"/>
<dbReference type="AlphaFoldDB" id="A0A3Q8S6F3"/>
<keyword evidence="3" id="KW-1133">Transmembrane helix</keyword>
<feature type="region of interest" description="Disordered" evidence="2">
    <location>
        <begin position="270"/>
        <end position="296"/>
    </location>
</feature>
<evidence type="ECO:0000256" key="1">
    <source>
        <dbReference type="SAM" id="Coils"/>
    </source>
</evidence>
<feature type="transmembrane region" description="Helical" evidence="3">
    <location>
        <begin position="141"/>
        <end position="159"/>
    </location>
</feature>